<feature type="compositionally biased region" description="Basic and acidic residues" evidence="1">
    <location>
        <begin position="139"/>
        <end position="148"/>
    </location>
</feature>
<protein>
    <submittedName>
        <fullName evidence="2">Uncharacterized protein</fullName>
    </submittedName>
</protein>
<sequence>DLADLERIELGPAAVPDTASGQLEWVGQDNHDLTQVGNAPGGNGIQDLHLRASALAPKALKQIVVICKFPKQLRAWRLDTSLSPHWRVGITRSELSPQADLYLEPPADDCFGMKFDVAFTYDDGTTSKSTVVASTHTSDQTKTDRGPQKDQAAAPQAGSTAASGPAEILLHDQGRLQAEIIALNPQSMVLRPGWKAEVEVPILQVKGVWFANQAAAGVRAEFDKQLAAPVA</sequence>
<name>X0YB25_9ZZZZ</name>
<accession>X0YB25</accession>
<comment type="caution">
    <text evidence="2">The sequence shown here is derived from an EMBL/GenBank/DDBJ whole genome shotgun (WGS) entry which is preliminary data.</text>
</comment>
<evidence type="ECO:0000313" key="2">
    <source>
        <dbReference type="EMBL" id="GAG53055.1"/>
    </source>
</evidence>
<gene>
    <name evidence="2" type="ORF">S01H1_77875</name>
</gene>
<proteinExistence type="predicted"/>
<dbReference type="AlphaFoldDB" id="X0YB25"/>
<dbReference type="EMBL" id="BARS01052374">
    <property type="protein sequence ID" value="GAG53055.1"/>
    <property type="molecule type" value="Genomic_DNA"/>
</dbReference>
<feature type="non-terminal residue" evidence="2">
    <location>
        <position position="231"/>
    </location>
</feature>
<feature type="region of interest" description="Disordered" evidence="1">
    <location>
        <begin position="131"/>
        <end position="163"/>
    </location>
</feature>
<reference evidence="2" key="1">
    <citation type="journal article" date="2014" name="Front. Microbiol.">
        <title>High frequency of phylogenetically diverse reductive dehalogenase-homologous genes in deep subseafloor sedimentary metagenomes.</title>
        <authorList>
            <person name="Kawai M."/>
            <person name="Futagami T."/>
            <person name="Toyoda A."/>
            <person name="Takaki Y."/>
            <person name="Nishi S."/>
            <person name="Hori S."/>
            <person name="Arai W."/>
            <person name="Tsubouchi T."/>
            <person name="Morono Y."/>
            <person name="Uchiyama I."/>
            <person name="Ito T."/>
            <person name="Fujiyama A."/>
            <person name="Inagaki F."/>
            <person name="Takami H."/>
        </authorList>
    </citation>
    <scope>NUCLEOTIDE SEQUENCE</scope>
    <source>
        <strain evidence="2">Expedition CK06-06</strain>
    </source>
</reference>
<evidence type="ECO:0000256" key="1">
    <source>
        <dbReference type="SAM" id="MobiDB-lite"/>
    </source>
</evidence>
<feature type="non-terminal residue" evidence="2">
    <location>
        <position position="1"/>
    </location>
</feature>
<organism evidence="2">
    <name type="scientific">marine sediment metagenome</name>
    <dbReference type="NCBI Taxonomy" id="412755"/>
    <lineage>
        <taxon>unclassified sequences</taxon>
        <taxon>metagenomes</taxon>
        <taxon>ecological metagenomes</taxon>
    </lineage>
</organism>
<feature type="compositionally biased region" description="Low complexity" evidence="1">
    <location>
        <begin position="151"/>
        <end position="163"/>
    </location>
</feature>